<dbReference type="Proteomes" id="UP000583929">
    <property type="component" value="Unassembled WGS sequence"/>
</dbReference>
<evidence type="ECO:0000256" key="3">
    <source>
        <dbReference type="ARBA" id="ARBA00022771"/>
    </source>
</evidence>
<evidence type="ECO:0000256" key="5">
    <source>
        <dbReference type="SAM" id="Coils"/>
    </source>
</evidence>
<evidence type="ECO:0000313" key="8">
    <source>
        <dbReference type="Proteomes" id="UP000583929"/>
    </source>
</evidence>
<evidence type="ECO:0000256" key="4">
    <source>
        <dbReference type="ARBA" id="ARBA00022833"/>
    </source>
</evidence>
<organism evidence="7 8">
    <name type="scientific">Cannabis sativa</name>
    <name type="common">Hemp</name>
    <name type="synonym">Marijuana</name>
    <dbReference type="NCBI Taxonomy" id="3483"/>
    <lineage>
        <taxon>Eukaryota</taxon>
        <taxon>Viridiplantae</taxon>
        <taxon>Streptophyta</taxon>
        <taxon>Embryophyta</taxon>
        <taxon>Tracheophyta</taxon>
        <taxon>Spermatophyta</taxon>
        <taxon>Magnoliopsida</taxon>
        <taxon>eudicotyledons</taxon>
        <taxon>Gunneridae</taxon>
        <taxon>Pentapetalae</taxon>
        <taxon>rosids</taxon>
        <taxon>fabids</taxon>
        <taxon>Rosales</taxon>
        <taxon>Cannabaceae</taxon>
        <taxon>Cannabis</taxon>
    </lineage>
</organism>
<gene>
    <name evidence="7" type="ORF">G4B88_002091</name>
</gene>
<protein>
    <recommendedName>
        <fullName evidence="6">Zinc finger PHD-type domain-containing protein</fullName>
    </recommendedName>
</protein>
<feature type="coiled-coil region" evidence="5">
    <location>
        <begin position="626"/>
        <end position="653"/>
    </location>
</feature>
<feature type="domain" description="Zinc finger PHD-type" evidence="6">
    <location>
        <begin position="268"/>
        <end position="348"/>
    </location>
</feature>
<keyword evidence="8" id="KW-1185">Reference proteome</keyword>
<evidence type="ECO:0000259" key="6">
    <source>
        <dbReference type="SMART" id="SM00249"/>
    </source>
</evidence>
<dbReference type="PANTHER" id="PTHR46288">
    <property type="entry name" value="PHORBOL-ESTER/DAG-TYPE DOMAIN-CONTAINING PROTEIN"/>
    <property type="match status" value="1"/>
</dbReference>
<keyword evidence="2" id="KW-0677">Repeat</keyword>
<evidence type="ECO:0000313" key="7">
    <source>
        <dbReference type="EMBL" id="KAF4363344.1"/>
    </source>
</evidence>
<keyword evidence="3" id="KW-0863">Zinc-finger</keyword>
<dbReference type="EMBL" id="JAATIQ010000297">
    <property type="protein sequence ID" value="KAF4363344.1"/>
    <property type="molecule type" value="Genomic_DNA"/>
</dbReference>
<evidence type="ECO:0000256" key="1">
    <source>
        <dbReference type="ARBA" id="ARBA00022723"/>
    </source>
</evidence>
<dbReference type="SUPFAM" id="SSF57889">
    <property type="entry name" value="Cysteine-rich domain"/>
    <property type="match status" value="3"/>
</dbReference>
<dbReference type="InterPro" id="IPR004146">
    <property type="entry name" value="DC1"/>
</dbReference>
<accession>A0A7J6EY34</accession>
<feature type="domain" description="Zinc finger PHD-type" evidence="6">
    <location>
        <begin position="159"/>
        <end position="219"/>
    </location>
</feature>
<sequence length="696" mass="81144">MSREIQHYSHNHLLDQLDDIQYVSPKDFIITCNLCELRIDDNKKCYVCRKGCVYALHKICAEFPQYLDHVLHPEHGHLMLQKRSIDDTSKCYYCENSFQNQQTLAYICTQCSLHIHTTCALIPIPTLIRDNDNDTKVQYLCHQHPMSLVEHDQSKDQAQCFVCQSIWSGLAYSCSSPGCKNFLHYSCANFQSKIDHHPSHSHHPLILQFSMPQSCNVCCKKDCRLIFRCHSECNFNLCTECVVPKITVRCQSHDHSLSFVEKAFYKGICNACQKSYTQWSSECVVPKEVKRTQSILFRCVECDFNLHFLCGPLPSIIKFDYHIHSLTLVDHYITKDDHNEEFYCDICEEERDPYIRIYCCKDCDFAAHIHCLLIEILRIIKGGGGSNDVKLMALGECGWTESSIDTNDVLHTTLGQFLTNTLTDQDNAFKNNPFTFGSSSEVKTNADQLYKSYAQANYLLFDNQFRSSIEKIYQINHFPSFTSNDFNFFFLELVFYRPKEGLKLDEKYLRQKVVDIKGYKVPLTLAHILNTLLHRYTESHLFGESVWNWTPGIKSVFATTFCMVCDEMCRTNINDVTKHLLQDWFFYLNAVAGTRCRNWAILMKFIDKIMKRFFCFEAMRYEKDIKKKLQGRIADLKAELKKCEEKLDMFNTHMAQTMEKIKDPINDALSFKEKTVDQIISFDELLYSEFGDIDFP</sequence>
<dbReference type="AlphaFoldDB" id="A0A7J6EY34"/>
<dbReference type="GO" id="GO:0008270">
    <property type="term" value="F:zinc ion binding"/>
    <property type="evidence" value="ECO:0007669"/>
    <property type="project" value="UniProtKB-KW"/>
</dbReference>
<dbReference type="Pfam" id="PF03107">
    <property type="entry name" value="C1_2"/>
    <property type="match status" value="2"/>
</dbReference>
<feature type="domain" description="Zinc finger PHD-type" evidence="6">
    <location>
        <begin position="90"/>
        <end position="145"/>
    </location>
</feature>
<name>A0A7J6EY34_CANSA</name>
<keyword evidence="1" id="KW-0479">Metal-binding</keyword>
<keyword evidence="5" id="KW-0175">Coiled coil</keyword>
<keyword evidence="4" id="KW-0862">Zinc</keyword>
<evidence type="ECO:0000256" key="2">
    <source>
        <dbReference type="ARBA" id="ARBA00022737"/>
    </source>
</evidence>
<dbReference type="SMART" id="SM00249">
    <property type="entry name" value="PHD"/>
    <property type="match status" value="3"/>
</dbReference>
<reference evidence="7 8" key="1">
    <citation type="journal article" date="2020" name="bioRxiv">
        <title>Sequence and annotation of 42 cannabis genomes reveals extensive copy number variation in cannabinoid synthesis and pathogen resistance genes.</title>
        <authorList>
            <person name="Mckernan K.J."/>
            <person name="Helbert Y."/>
            <person name="Kane L.T."/>
            <person name="Ebling H."/>
            <person name="Zhang L."/>
            <person name="Liu B."/>
            <person name="Eaton Z."/>
            <person name="Mclaughlin S."/>
            <person name="Kingan S."/>
            <person name="Baybayan P."/>
            <person name="Concepcion G."/>
            <person name="Jordan M."/>
            <person name="Riva A."/>
            <person name="Barbazuk W."/>
            <person name="Harkins T."/>
        </authorList>
    </citation>
    <scope>NUCLEOTIDE SEQUENCE [LARGE SCALE GENOMIC DNA]</scope>
    <source>
        <strain evidence="8">cv. Jamaican Lion 4</strain>
        <tissue evidence="7">Leaf</tissue>
    </source>
</reference>
<comment type="caution">
    <text evidence="7">The sequence shown here is derived from an EMBL/GenBank/DDBJ whole genome shotgun (WGS) entry which is preliminary data.</text>
</comment>
<dbReference type="InterPro" id="IPR001965">
    <property type="entry name" value="Znf_PHD"/>
</dbReference>
<dbReference type="PANTHER" id="PTHR46288:SF27">
    <property type="entry name" value="CYSTEINE_HISTIDINE-RICH C1 DOMAIN FAMILY PROTEIN"/>
    <property type="match status" value="1"/>
</dbReference>
<dbReference type="InterPro" id="IPR046349">
    <property type="entry name" value="C1-like_sf"/>
</dbReference>
<proteinExistence type="predicted"/>